<dbReference type="OrthoDB" id="416093at2759"/>
<dbReference type="GO" id="GO:0000329">
    <property type="term" value="C:fungal-type vacuole membrane"/>
    <property type="evidence" value="ECO:0007669"/>
    <property type="project" value="EnsemblFungi"/>
</dbReference>
<dbReference type="AlphaFoldDB" id="S9R3T0"/>
<dbReference type="GO" id="GO:0004722">
    <property type="term" value="F:protein serine/threonine phosphatase activity"/>
    <property type="evidence" value="ECO:0007669"/>
    <property type="project" value="EnsemblFungi"/>
</dbReference>
<dbReference type="Gene3D" id="3.60.40.10">
    <property type="entry name" value="PPM-type phosphatase domain"/>
    <property type="match status" value="1"/>
</dbReference>
<evidence type="ECO:0000256" key="2">
    <source>
        <dbReference type="ARBA" id="ARBA00022801"/>
    </source>
</evidence>
<protein>
    <submittedName>
        <fullName evidence="6">Protein phosphatase 2C Ptc4</fullName>
    </submittedName>
</protein>
<dbReference type="CDD" id="cd00143">
    <property type="entry name" value="PP2Cc"/>
    <property type="match status" value="1"/>
</dbReference>
<sequence>MASFLNANRFLQRSACLHPSFPFKAPRGFGKCTTRNLKQYYTPASGPYLRVSMTKAPQSLGLCSARGDSLENQDRLSFGYLDKLKAPIYLNDEDAPVQSLGSKNSSETNFSKGSGLFGSFPNFDSPFVYGIFDGHGGVECSEFLSNRLGHIIEKQDFSRAEELLQEARSLGGYMSSLEPPFSLASVLKSRDEDMIWRARLYYSFLEADLIYLKEHAKLSPDRAVPGAVGTVVVLTSKNNKSYWESDSYTIQLAHVGDTRAILCDSRTGRAHRLTFQHNPADFEESQRLRHYNVGFSSDSFGEKRYAWVANTRSFGDGLKLKKLGVVAEPQLTSIHSLKDDWSFLTLLSDGVTQVVSDDEVVDIIKLSESPQDAANNIIRYAQNVGSVDDITCLVIRLPGWKKRTMNDFTKNLRLEKSFYVPRRS</sequence>
<dbReference type="InterPro" id="IPR000222">
    <property type="entry name" value="PP2C_BS"/>
</dbReference>
<dbReference type="InterPro" id="IPR001932">
    <property type="entry name" value="PPM-type_phosphatase-like_dom"/>
</dbReference>
<dbReference type="VEuPathDB" id="FungiDB:SOCG_00778"/>
<keyword evidence="1" id="KW-0479">Metal-binding</keyword>
<dbReference type="PANTHER" id="PTHR13832">
    <property type="entry name" value="PROTEIN PHOSPHATASE 2C"/>
    <property type="match status" value="1"/>
</dbReference>
<accession>S9R3T0</accession>
<name>S9R3T0_SCHOY</name>
<reference evidence="6 7" key="1">
    <citation type="journal article" date="2011" name="Science">
        <title>Comparative functional genomics of the fission yeasts.</title>
        <authorList>
            <person name="Rhind N."/>
            <person name="Chen Z."/>
            <person name="Yassour M."/>
            <person name="Thompson D.A."/>
            <person name="Haas B.J."/>
            <person name="Habib N."/>
            <person name="Wapinski I."/>
            <person name="Roy S."/>
            <person name="Lin M.F."/>
            <person name="Heiman D.I."/>
            <person name="Young S.K."/>
            <person name="Furuya K."/>
            <person name="Guo Y."/>
            <person name="Pidoux A."/>
            <person name="Chen H.M."/>
            <person name="Robbertse B."/>
            <person name="Goldberg J.M."/>
            <person name="Aoki K."/>
            <person name="Bayne E.H."/>
            <person name="Berlin A.M."/>
            <person name="Desjardins C.A."/>
            <person name="Dobbs E."/>
            <person name="Dukaj L."/>
            <person name="Fan L."/>
            <person name="FitzGerald M.G."/>
            <person name="French C."/>
            <person name="Gujja S."/>
            <person name="Hansen K."/>
            <person name="Keifenheim D."/>
            <person name="Levin J.Z."/>
            <person name="Mosher R.A."/>
            <person name="Mueller C.A."/>
            <person name="Pfiffner J."/>
            <person name="Priest M."/>
            <person name="Russ C."/>
            <person name="Smialowska A."/>
            <person name="Swoboda P."/>
            <person name="Sykes S.M."/>
            <person name="Vaughn M."/>
            <person name="Vengrova S."/>
            <person name="Yoder R."/>
            <person name="Zeng Q."/>
            <person name="Allshire R."/>
            <person name="Baulcombe D."/>
            <person name="Birren B.W."/>
            <person name="Brown W."/>
            <person name="Ekwall K."/>
            <person name="Kellis M."/>
            <person name="Leatherwood J."/>
            <person name="Levin H."/>
            <person name="Margalit H."/>
            <person name="Martienssen R."/>
            <person name="Nieduszynski C.A."/>
            <person name="Spatafora J.W."/>
            <person name="Friedman N."/>
            <person name="Dalgaard J.Z."/>
            <person name="Baumann P."/>
            <person name="Niki H."/>
            <person name="Regev A."/>
            <person name="Nusbaum C."/>
        </authorList>
    </citation>
    <scope>NUCLEOTIDE SEQUENCE [LARGE SCALE GENOMIC DNA]</scope>
    <source>
        <strain evidence="7">yFS286</strain>
    </source>
</reference>
<dbReference type="GO" id="GO:0061191">
    <property type="term" value="P:positive regulation of vacuole fusion, non-autophagic"/>
    <property type="evidence" value="ECO:0007669"/>
    <property type="project" value="EnsemblFungi"/>
</dbReference>
<dbReference type="GeneID" id="25029762"/>
<dbReference type="EMBL" id="KE503207">
    <property type="protein sequence ID" value="EPX73020.1"/>
    <property type="molecule type" value="Genomic_DNA"/>
</dbReference>
<dbReference type="Pfam" id="PF00481">
    <property type="entry name" value="PP2C"/>
    <property type="match status" value="1"/>
</dbReference>
<dbReference type="InterPro" id="IPR036457">
    <property type="entry name" value="PPM-type-like_dom_sf"/>
</dbReference>
<proteinExistence type="inferred from homology"/>
<gene>
    <name evidence="6" type="ORF">SOCG_00778</name>
</gene>
<feature type="domain" description="PPM-type phosphatase" evidence="5">
    <location>
        <begin position="59"/>
        <end position="397"/>
    </location>
</feature>
<organism evidence="6 7">
    <name type="scientific">Schizosaccharomyces octosporus (strain yFS286)</name>
    <name type="common">Fission yeast</name>
    <name type="synonym">Octosporomyces octosporus</name>
    <dbReference type="NCBI Taxonomy" id="483514"/>
    <lineage>
        <taxon>Eukaryota</taxon>
        <taxon>Fungi</taxon>
        <taxon>Dikarya</taxon>
        <taxon>Ascomycota</taxon>
        <taxon>Taphrinomycotina</taxon>
        <taxon>Schizosaccharomycetes</taxon>
        <taxon>Schizosaccharomycetales</taxon>
        <taxon>Schizosaccharomycetaceae</taxon>
        <taxon>Schizosaccharomyces</taxon>
    </lineage>
</organism>
<dbReference type="GO" id="GO:0046872">
    <property type="term" value="F:metal ion binding"/>
    <property type="evidence" value="ECO:0007669"/>
    <property type="project" value="UniProtKB-KW"/>
</dbReference>
<dbReference type="InterPro" id="IPR015655">
    <property type="entry name" value="PP2C"/>
</dbReference>
<dbReference type="GO" id="GO:0005759">
    <property type="term" value="C:mitochondrial matrix"/>
    <property type="evidence" value="ECO:0007669"/>
    <property type="project" value="EnsemblFungi"/>
</dbReference>
<evidence type="ECO:0000256" key="4">
    <source>
        <dbReference type="RuleBase" id="RU003465"/>
    </source>
</evidence>
<dbReference type="PROSITE" id="PS01032">
    <property type="entry name" value="PPM_1"/>
    <property type="match status" value="1"/>
</dbReference>
<dbReference type="eggNOG" id="KOG0698">
    <property type="taxonomic scope" value="Eukaryota"/>
</dbReference>
<keyword evidence="2 4" id="KW-0378">Hydrolase</keyword>
<dbReference type="SMART" id="SM00332">
    <property type="entry name" value="PP2Cc"/>
    <property type="match status" value="1"/>
</dbReference>
<evidence type="ECO:0000259" key="5">
    <source>
        <dbReference type="PROSITE" id="PS51746"/>
    </source>
</evidence>
<dbReference type="RefSeq" id="XP_013018652.1">
    <property type="nucleotide sequence ID" value="XM_013163198.1"/>
</dbReference>
<dbReference type="OMA" id="FKGGSTC"/>
<dbReference type="GO" id="GO:1903715">
    <property type="term" value="P:regulation of aerobic respiration"/>
    <property type="evidence" value="ECO:0007669"/>
    <property type="project" value="EnsemblFungi"/>
</dbReference>
<keyword evidence="3 4" id="KW-0904">Protein phosphatase</keyword>
<keyword evidence="7" id="KW-1185">Reference proteome</keyword>
<evidence type="ECO:0000313" key="6">
    <source>
        <dbReference type="EMBL" id="EPX73020.1"/>
    </source>
</evidence>
<evidence type="ECO:0000313" key="7">
    <source>
        <dbReference type="Proteomes" id="UP000016088"/>
    </source>
</evidence>
<dbReference type="SUPFAM" id="SSF81606">
    <property type="entry name" value="PP2C-like"/>
    <property type="match status" value="1"/>
</dbReference>
<comment type="similarity">
    <text evidence="4">Belongs to the PP2C family.</text>
</comment>
<evidence type="ECO:0000256" key="3">
    <source>
        <dbReference type="ARBA" id="ARBA00022912"/>
    </source>
</evidence>
<dbReference type="GO" id="GO:1901098">
    <property type="term" value="P:positive regulation of autophagosome maturation"/>
    <property type="evidence" value="ECO:0007669"/>
    <property type="project" value="EnsemblFungi"/>
</dbReference>
<evidence type="ECO:0000256" key="1">
    <source>
        <dbReference type="ARBA" id="ARBA00022723"/>
    </source>
</evidence>
<dbReference type="HOGENOM" id="CLU_021251_0_0_1"/>
<dbReference type="GO" id="GO:0034599">
    <property type="term" value="P:cellular response to oxidative stress"/>
    <property type="evidence" value="ECO:0007669"/>
    <property type="project" value="EnsemblFungi"/>
</dbReference>
<dbReference type="PROSITE" id="PS51746">
    <property type="entry name" value="PPM_2"/>
    <property type="match status" value="1"/>
</dbReference>
<dbReference type="PANTHER" id="PTHR13832:SF589">
    <property type="entry name" value="[PYRUVATE DEHYDROGENASE [ACETYL-TRANSFERRING]]-PHOSPHATASE 2, MITOCHONDRIAL"/>
    <property type="match status" value="1"/>
</dbReference>
<dbReference type="Proteomes" id="UP000016088">
    <property type="component" value="Unassembled WGS sequence"/>
</dbReference>